<sequence>MKCNHSLAQGLASVVTFEKPAFSLHGKQMELCRSGVKRYLTALRFRPDFKTK</sequence>
<name>A0A8T0C4L9_9GAMM</name>
<dbReference type="AlphaFoldDB" id="A0A8T0C4L9"/>
<dbReference type="Proteomes" id="UP000016480">
    <property type="component" value="Unassembled WGS sequence"/>
</dbReference>
<dbReference type="EMBL" id="AHCD03000035">
    <property type="protein sequence ID" value="KAF7785707.1"/>
    <property type="molecule type" value="Genomic_DNA"/>
</dbReference>
<reference evidence="1 2" key="1">
    <citation type="journal article" date="2012" name="J. Bacteriol.">
        <title>Genome sequence of the cycloprodigiosin-producing bacterial strain Pseudoalteromonas rubra ATCC 29570(T).</title>
        <authorList>
            <person name="Xie B.B."/>
            <person name="Shu Y.L."/>
            <person name="Qin Q.L."/>
            <person name="Rong J.C."/>
            <person name="Zhang X.Y."/>
            <person name="Chen X.L."/>
            <person name="Zhou B.C."/>
            <person name="Zhang Y.Z."/>
        </authorList>
    </citation>
    <scope>NUCLEOTIDE SEQUENCE [LARGE SCALE GENOMIC DNA]</scope>
    <source>
        <strain evidence="1 2">DSM 6842</strain>
    </source>
</reference>
<evidence type="ECO:0000313" key="2">
    <source>
        <dbReference type="Proteomes" id="UP000016480"/>
    </source>
</evidence>
<protein>
    <submittedName>
        <fullName evidence="1">Uncharacterized protein</fullName>
    </submittedName>
</protein>
<proteinExistence type="predicted"/>
<organism evidence="1 2">
    <name type="scientific">Pseudoalteromonas rubra</name>
    <dbReference type="NCBI Taxonomy" id="43658"/>
    <lineage>
        <taxon>Bacteria</taxon>
        <taxon>Pseudomonadati</taxon>
        <taxon>Pseudomonadota</taxon>
        <taxon>Gammaproteobacteria</taxon>
        <taxon>Alteromonadales</taxon>
        <taxon>Pseudoalteromonadaceae</taxon>
        <taxon>Pseudoalteromonas</taxon>
    </lineage>
</organism>
<comment type="caution">
    <text evidence="1">The sequence shown here is derived from an EMBL/GenBank/DDBJ whole genome shotgun (WGS) entry which is preliminary data.</text>
</comment>
<accession>A0A8T0C4L9</accession>
<gene>
    <name evidence="1" type="ORF">PRUB_a0071</name>
</gene>
<evidence type="ECO:0000313" key="1">
    <source>
        <dbReference type="EMBL" id="KAF7785707.1"/>
    </source>
</evidence>